<accession>A0A067MVR4</accession>
<feature type="compositionally biased region" description="Polar residues" evidence="1">
    <location>
        <begin position="250"/>
        <end position="272"/>
    </location>
</feature>
<feature type="region of interest" description="Disordered" evidence="1">
    <location>
        <begin position="212"/>
        <end position="272"/>
    </location>
</feature>
<name>A0A067MVR4_BOTB1</name>
<evidence type="ECO:0000313" key="3">
    <source>
        <dbReference type="EMBL" id="KDQ15661.1"/>
    </source>
</evidence>
<keyword evidence="4" id="KW-1185">Reference proteome</keyword>
<organism evidence="3 4">
    <name type="scientific">Botryobasidium botryosum (strain FD-172 SS1)</name>
    <dbReference type="NCBI Taxonomy" id="930990"/>
    <lineage>
        <taxon>Eukaryota</taxon>
        <taxon>Fungi</taxon>
        <taxon>Dikarya</taxon>
        <taxon>Basidiomycota</taxon>
        <taxon>Agaricomycotina</taxon>
        <taxon>Agaricomycetes</taxon>
        <taxon>Cantharellales</taxon>
        <taxon>Botryobasidiaceae</taxon>
        <taxon>Botryobasidium</taxon>
    </lineage>
</organism>
<feature type="compositionally biased region" description="Low complexity" evidence="1">
    <location>
        <begin position="238"/>
        <end position="249"/>
    </location>
</feature>
<gene>
    <name evidence="3" type="ORF">BOTBODRAFT_54544</name>
</gene>
<feature type="region of interest" description="Disordered" evidence="1">
    <location>
        <begin position="336"/>
        <end position="364"/>
    </location>
</feature>
<keyword evidence="2" id="KW-0472">Membrane</keyword>
<feature type="region of interest" description="Disordered" evidence="1">
    <location>
        <begin position="81"/>
        <end position="106"/>
    </location>
</feature>
<dbReference type="InParanoid" id="A0A067MVR4"/>
<dbReference type="HOGENOM" id="CLU_760732_0_0_1"/>
<keyword evidence="2" id="KW-0812">Transmembrane</keyword>
<sequence length="364" mass="38607">MAPLLSPILKRQASAPDSSPAIYSQRPVMTVPTPLIIALAIVAAVFLVLTVVVILFYRSSPRASNRPPRLTITHTAHTASSPIYTPDLEGTAESHGSTIRSGRAKSVSEASHVESFVTDTKIRPSLFVSPHPSIHITPSSTSHTSVDHVYGVRSVVPSTSCTSPSSRHLYIPSTSTHHSSPLSTSFTLPDVPLSPVVPPVLKLSTLLRVSTSPELERMSPLSPRSFEKQSPRSGSIVLPPLNFSLPSSPTTASNMPLTKSRTTSPIVARSLSKSSQVSRASSIIILSDGGGGRAGEGPSPSPSHVTSIVSVCSFGAVSVSNSDLFYRERSAEVVRTPDYEDESPAEMNGRGEALERRPPTPLAL</sequence>
<evidence type="ECO:0000256" key="1">
    <source>
        <dbReference type="SAM" id="MobiDB-lite"/>
    </source>
</evidence>
<keyword evidence="2" id="KW-1133">Transmembrane helix</keyword>
<proteinExistence type="predicted"/>
<evidence type="ECO:0000313" key="4">
    <source>
        <dbReference type="Proteomes" id="UP000027195"/>
    </source>
</evidence>
<evidence type="ECO:0000256" key="2">
    <source>
        <dbReference type="SAM" id="Phobius"/>
    </source>
</evidence>
<reference evidence="4" key="1">
    <citation type="journal article" date="2014" name="Proc. Natl. Acad. Sci. U.S.A.">
        <title>Extensive sampling of basidiomycete genomes demonstrates inadequacy of the white-rot/brown-rot paradigm for wood decay fungi.</title>
        <authorList>
            <person name="Riley R."/>
            <person name="Salamov A.A."/>
            <person name="Brown D.W."/>
            <person name="Nagy L.G."/>
            <person name="Floudas D."/>
            <person name="Held B.W."/>
            <person name="Levasseur A."/>
            <person name="Lombard V."/>
            <person name="Morin E."/>
            <person name="Otillar R."/>
            <person name="Lindquist E.A."/>
            <person name="Sun H."/>
            <person name="LaButti K.M."/>
            <person name="Schmutz J."/>
            <person name="Jabbour D."/>
            <person name="Luo H."/>
            <person name="Baker S.E."/>
            <person name="Pisabarro A.G."/>
            <person name="Walton J.D."/>
            <person name="Blanchette R.A."/>
            <person name="Henrissat B."/>
            <person name="Martin F."/>
            <person name="Cullen D."/>
            <person name="Hibbett D.S."/>
            <person name="Grigoriev I.V."/>
        </authorList>
    </citation>
    <scope>NUCLEOTIDE SEQUENCE [LARGE SCALE GENOMIC DNA]</scope>
    <source>
        <strain evidence="4">FD-172 SS1</strain>
    </source>
</reference>
<protein>
    <submittedName>
        <fullName evidence="3">Uncharacterized protein</fullName>
    </submittedName>
</protein>
<feature type="transmembrane region" description="Helical" evidence="2">
    <location>
        <begin position="35"/>
        <end position="57"/>
    </location>
</feature>
<dbReference type="EMBL" id="KL198031">
    <property type="protein sequence ID" value="KDQ15661.1"/>
    <property type="molecule type" value="Genomic_DNA"/>
</dbReference>
<dbReference type="Proteomes" id="UP000027195">
    <property type="component" value="Unassembled WGS sequence"/>
</dbReference>
<dbReference type="AlphaFoldDB" id="A0A067MVR4"/>